<evidence type="ECO:0000256" key="3">
    <source>
        <dbReference type="ARBA" id="ARBA00022771"/>
    </source>
</evidence>
<dbReference type="GO" id="GO:0008270">
    <property type="term" value="F:zinc ion binding"/>
    <property type="evidence" value="ECO:0007669"/>
    <property type="project" value="UniProtKB-KW"/>
</dbReference>
<protein>
    <recommendedName>
        <fullName evidence="12">DWNN domain-containing protein</fullName>
    </recommendedName>
</protein>
<feature type="domain" description="CCHC-type" evidence="8">
    <location>
        <begin position="167"/>
        <end position="181"/>
    </location>
</feature>
<sequence>MASAVYYKFKSQKDPSRILFEGTGISVFDLKKEILLENKLVDTANNFDLEISNPDTKEAYDDDTEVIPRSVSVSARRIPASRPGKGTAIYYVTGNMTNVSKQINNKKEDLKKKSSAPGGDSEDDKINAMFQTQGEQWEQTQERMATAQRIYNKPVQPKGVPGPRYICQNCGKTGHYRSDCPMGNDRRYKPTTGIPRSFLKTIDAPKDNDTGTYMVNGEGQVVVAVADENSWKNFQTKAKKSQQLNDKPDDPELEDPISHRLLVKPVKTPCCGTTYSEDTIQQVLSDSGVCPKCGKDVSLDQLVPDDKMIERLREYKAAKEQKRLEEEANGASASNAATPTTTPAQLATSISPSSTKRKRDDESSESESGTEGEDRKKTKTDSAEPEVLEISTKPLEAASLPLPMPDPNALLNWNPSMIPGMPPMPMMMPGMPPIMPFMGMMPPGMPAGMPSMPPMMPGISPPFLSE</sequence>
<dbReference type="GO" id="GO:0005634">
    <property type="term" value="C:nucleus"/>
    <property type="evidence" value="ECO:0007669"/>
    <property type="project" value="UniProtKB-SubCell"/>
</dbReference>
<dbReference type="GeneID" id="43581942"/>
<feature type="region of interest" description="Disordered" evidence="7">
    <location>
        <begin position="321"/>
        <end position="387"/>
    </location>
</feature>
<dbReference type="InterPro" id="IPR003613">
    <property type="entry name" value="Ubox_domain"/>
</dbReference>
<dbReference type="InterPro" id="IPR033489">
    <property type="entry name" value="RBBP6"/>
</dbReference>
<dbReference type="PANTHER" id="PTHR15439:SF0">
    <property type="entry name" value="CELL DIVISION CYCLE AND APOPTOSIS REGULATOR PROTEIN 1-RELATED"/>
    <property type="match status" value="1"/>
</dbReference>
<proteinExistence type="predicted"/>
<dbReference type="Pfam" id="PF08783">
    <property type="entry name" value="DWNN"/>
    <property type="match status" value="1"/>
</dbReference>
<dbReference type="PANTHER" id="PTHR15439">
    <property type="entry name" value="RETINOBLASTOMA-BINDING PROTEIN 6"/>
    <property type="match status" value="1"/>
</dbReference>
<evidence type="ECO:0000256" key="1">
    <source>
        <dbReference type="ARBA" id="ARBA00004123"/>
    </source>
</evidence>
<dbReference type="AlphaFoldDB" id="A0A5E8BKT1"/>
<dbReference type="Proteomes" id="UP000398389">
    <property type="component" value="Unassembled WGS sequence"/>
</dbReference>
<keyword evidence="5" id="KW-0539">Nucleus</keyword>
<dbReference type="RefSeq" id="XP_031853733.1">
    <property type="nucleotide sequence ID" value="XM_031997842.1"/>
</dbReference>
<feature type="domain" description="DWNN" evidence="9">
    <location>
        <begin position="5"/>
        <end position="79"/>
    </location>
</feature>
<dbReference type="GO" id="GO:0006397">
    <property type="term" value="P:mRNA processing"/>
    <property type="evidence" value="ECO:0007669"/>
    <property type="project" value="InterPro"/>
</dbReference>
<dbReference type="GO" id="GO:0061630">
    <property type="term" value="F:ubiquitin protein ligase activity"/>
    <property type="evidence" value="ECO:0007669"/>
    <property type="project" value="InterPro"/>
</dbReference>
<dbReference type="GO" id="GO:0006511">
    <property type="term" value="P:ubiquitin-dependent protein catabolic process"/>
    <property type="evidence" value="ECO:0007669"/>
    <property type="project" value="TreeGrafter"/>
</dbReference>
<reference evidence="10 11" key="1">
    <citation type="submission" date="2019-09" db="EMBL/GenBank/DDBJ databases">
        <authorList>
            <person name="Brejova B."/>
        </authorList>
    </citation>
    <scope>NUCLEOTIDE SEQUENCE [LARGE SCALE GENOMIC DNA]</scope>
</reference>
<dbReference type="InterPro" id="IPR036875">
    <property type="entry name" value="Znf_CCHC_sf"/>
</dbReference>
<dbReference type="Gene3D" id="3.10.20.90">
    <property type="entry name" value="Phosphatidylinositol 3-kinase Catalytic Subunit, Chain A, domain 1"/>
    <property type="match status" value="1"/>
</dbReference>
<dbReference type="SMART" id="SM01180">
    <property type="entry name" value="DWNN"/>
    <property type="match status" value="1"/>
</dbReference>
<dbReference type="SMART" id="SM00343">
    <property type="entry name" value="ZnF_C2HC"/>
    <property type="match status" value="1"/>
</dbReference>
<evidence type="ECO:0000259" key="8">
    <source>
        <dbReference type="PROSITE" id="PS50158"/>
    </source>
</evidence>
<evidence type="ECO:0000256" key="2">
    <source>
        <dbReference type="ARBA" id="ARBA00022723"/>
    </source>
</evidence>
<keyword evidence="2" id="KW-0479">Metal-binding</keyword>
<dbReference type="GO" id="GO:0003676">
    <property type="term" value="F:nucleic acid binding"/>
    <property type="evidence" value="ECO:0007669"/>
    <property type="project" value="InterPro"/>
</dbReference>
<evidence type="ECO:0000313" key="11">
    <source>
        <dbReference type="Proteomes" id="UP000398389"/>
    </source>
</evidence>
<dbReference type="Gene3D" id="4.10.60.10">
    <property type="entry name" value="Zinc finger, CCHC-type"/>
    <property type="match status" value="1"/>
</dbReference>
<evidence type="ECO:0000259" key="9">
    <source>
        <dbReference type="PROSITE" id="PS51282"/>
    </source>
</evidence>
<dbReference type="PROSITE" id="PS51282">
    <property type="entry name" value="DWNN"/>
    <property type="match status" value="1"/>
</dbReference>
<dbReference type="InterPro" id="IPR001878">
    <property type="entry name" value="Znf_CCHC"/>
</dbReference>
<feature type="compositionally biased region" description="Acidic residues" evidence="7">
    <location>
        <begin position="362"/>
        <end position="371"/>
    </location>
</feature>
<evidence type="ECO:0008006" key="12">
    <source>
        <dbReference type="Google" id="ProtNLM"/>
    </source>
</evidence>
<dbReference type="SUPFAM" id="SSF57850">
    <property type="entry name" value="RING/U-box"/>
    <property type="match status" value="1"/>
</dbReference>
<gene>
    <name evidence="10" type="ORF">SAPINGB_P003124</name>
</gene>
<evidence type="ECO:0000256" key="6">
    <source>
        <dbReference type="PROSITE-ProRule" id="PRU00047"/>
    </source>
</evidence>
<dbReference type="Pfam" id="PF04564">
    <property type="entry name" value="U-box"/>
    <property type="match status" value="1"/>
</dbReference>
<feature type="compositionally biased region" description="Basic and acidic residues" evidence="7">
    <location>
        <begin position="372"/>
        <end position="382"/>
    </location>
</feature>
<accession>A0A5E8BKT1</accession>
<dbReference type="InterPro" id="IPR013083">
    <property type="entry name" value="Znf_RING/FYVE/PHD"/>
</dbReference>
<feature type="region of interest" description="Disordered" evidence="7">
    <location>
        <begin position="104"/>
        <end position="125"/>
    </location>
</feature>
<dbReference type="EMBL" id="CABVLU010000002">
    <property type="protein sequence ID" value="VVT51522.1"/>
    <property type="molecule type" value="Genomic_DNA"/>
</dbReference>
<feature type="compositionally biased region" description="Low complexity" evidence="7">
    <location>
        <begin position="329"/>
        <end position="348"/>
    </location>
</feature>
<dbReference type="Gene3D" id="3.30.40.10">
    <property type="entry name" value="Zinc/RING finger domain, C3HC4 (zinc finger)"/>
    <property type="match status" value="1"/>
</dbReference>
<comment type="subcellular location">
    <subcellularLocation>
        <location evidence="1">Nucleus</location>
    </subcellularLocation>
</comment>
<evidence type="ECO:0000256" key="4">
    <source>
        <dbReference type="ARBA" id="ARBA00022833"/>
    </source>
</evidence>
<dbReference type="PROSITE" id="PS50158">
    <property type="entry name" value="ZF_CCHC"/>
    <property type="match status" value="1"/>
</dbReference>
<name>A0A5E8BKT1_9ASCO</name>
<evidence type="ECO:0000256" key="7">
    <source>
        <dbReference type="SAM" id="MobiDB-lite"/>
    </source>
</evidence>
<dbReference type="SUPFAM" id="SSF57756">
    <property type="entry name" value="Retrovirus zinc finger-like domains"/>
    <property type="match status" value="1"/>
</dbReference>
<dbReference type="CDD" id="cd16620">
    <property type="entry name" value="vRING-HC-C4C4_RBBP6"/>
    <property type="match status" value="1"/>
</dbReference>
<evidence type="ECO:0000313" key="10">
    <source>
        <dbReference type="EMBL" id="VVT51522.1"/>
    </source>
</evidence>
<keyword evidence="3 6" id="KW-0863">Zinc-finger</keyword>
<organism evidence="10 11">
    <name type="scientific">Magnusiomyces paraingens</name>
    <dbReference type="NCBI Taxonomy" id="2606893"/>
    <lineage>
        <taxon>Eukaryota</taxon>
        <taxon>Fungi</taxon>
        <taxon>Dikarya</taxon>
        <taxon>Ascomycota</taxon>
        <taxon>Saccharomycotina</taxon>
        <taxon>Dipodascomycetes</taxon>
        <taxon>Dipodascales</taxon>
        <taxon>Dipodascaceae</taxon>
        <taxon>Magnusiomyces</taxon>
    </lineage>
</organism>
<keyword evidence="4" id="KW-0862">Zinc</keyword>
<evidence type="ECO:0000256" key="5">
    <source>
        <dbReference type="ARBA" id="ARBA00023242"/>
    </source>
</evidence>
<dbReference type="OrthoDB" id="106784at2759"/>
<dbReference type="GO" id="GO:0016567">
    <property type="term" value="P:protein ubiquitination"/>
    <property type="evidence" value="ECO:0007669"/>
    <property type="project" value="InterPro"/>
</dbReference>
<dbReference type="Pfam" id="PF13696">
    <property type="entry name" value="zf-CCHC_2"/>
    <property type="match status" value="1"/>
</dbReference>
<dbReference type="InterPro" id="IPR014891">
    <property type="entry name" value="DWNN_domain"/>
</dbReference>
<keyword evidence="11" id="KW-1185">Reference proteome</keyword>
<dbReference type="InterPro" id="IPR025829">
    <property type="entry name" value="Zn_knuckle_CX2CX3GHX4C"/>
</dbReference>